<feature type="transmembrane region" description="Helical" evidence="1">
    <location>
        <begin position="32"/>
        <end position="51"/>
    </location>
</feature>
<dbReference type="STRING" id="1314800.A0A1B7NCT9"/>
<dbReference type="OrthoDB" id="3221808at2759"/>
<name>A0A1B7NCT9_9AGAM</name>
<dbReference type="AlphaFoldDB" id="A0A1B7NCT9"/>
<dbReference type="InParanoid" id="A0A1B7NCT9"/>
<feature type="non-terminal residue" evidence="3">
    <location>
        <position position="1"/>
    </location>
</feature>
<feature type="domain" description="DUF6535" evidence="2">
    <location>
        <begin position="8"/>
        <end position="112"/>
    </location>
</feature>
<evidence type="ECO:0000256" key="1">
    <source>
        <dbReference type="SAM" id="Phobius"/>
    </source>
</evidence>
<dbReference type="EMBL" id="KV448152">
    <property type="protein sequence ID" value="OAX42653.1"/>
    <property type="molecule type" value="Genomic_DNA"/>
</dbReference>
<keyword evidence="1" id="KW-0812">Transmembrane</keyword>
<feature type="non-terminal residue" evidence="3">
    <location>
        <position position="112"/>
    </location>
</feature>
<protein>
    <recommendedName>
        <fullName evidence="2">DUF6535 domain-containing protein</fullName>
    </recommendedName>
</protein>
<keyword evidence="4" id="KW-1185">Reference proteome</keyword>
<feature type="transmembrane region" description="Helical" evidence="1">
    <location>
        <begin position="87"/>
        <end position="108"/>
    </location>
</feature>
<reference evidence="3 4" key="1">
    <citation type="submission" date="2016-06" db="EMBL/GenBank/DDBJ databases">
        <title>Comparative genomics of the ectomycorrhizal sister species Rhizopogon vinicolor and Rhizopogon vesiculosus (Basidiomycota: Boletales) reveals a divergence of the mating type B locus.</title>
        <authorList>
            <consortium name="DOE Joint Genome Institute"/>
            <person name="Mujic A.B."/>
            <person name="Kuo A."/>
            <person name="Tritt A."/>
            <person name="Lipzen A."/>
            <person name="Chen C."/>
            <person name="Johnson J."/>
            <person name="Sharma A."/>
            <person name="Barry K."/>
            <person name="Grigoriev I.V."/>
            <person name="Spatafora J.W."/>
        </authorList>
    </citation>
    <scope>NUCLEOTIDE SEQUENCE [LARGE SCALE GENOMIC DNA]</scope>
    <source>
        <strain evidence="3 4">AM-OR11-026</strain>
    </source>
</reference>
<evidence type="ECO:0000313" key="4">
    <source>
        <dbReference type="Proteomes" id="UP000092154"/>
    </source>
</evidence>
<dbReference type="Pfam" id="PF20153">
    <property type="entry name" value="DUF6535"/>
    <property type="match status" value="1"/>
</dbReference>
<gene>
    <name evidence="3" type="ORF">K503DRAFT_668742</name>
</gene>
<sequence length="112" mass="12222">KDIRSRFWATYSKVSKEYDDEFLERSNSDMDIVLIFSGLFSAINAAFIIAMQPSSTNILLLQIVQNTSPNGAILSVPGSGTDSAATWFQGFAYIALSFSLLAAFGAVLGKQW</sequence>
<keyword evidence="1" id="KW-0472">Membrane</keyword>
<dbReference type="InterPro" id="IPR045338">
    <property type="entry name" value="DUF6535"/>
</dbReference>
<keyword evidence="1" id="KW-1133">Transmembrane helix</keyword>
<evidence type="ECO:0000313" key="3">
    <source>
        <dbReference type="EMBL" id="OAX42653.1"/>
    </source>
</evidence>
<accession>A0A1B7NCT9</accession>
<proteinExistence type="predicted"/>
<evidence type="ECO:0000259" key="2">
    <source>
        <dbReference type="Pfam" id="PF20153"/>
    </source>
</evidence>
<dbReference type="Proteomes" id="UP000092154">
    <property type="component" value="Unassembled WGS sequence"/>
</dbReference>
<organism evidence="3 4">
    <name type="scientific">Rhizopogon vinicolor AM-OR11-026</name>
    <dbReference type="NCBI Taxonomy" id="1314800"/>
    <lineage>
        <taxon>Eukaryota</taxon>
        <taxon>Fungi</taxon>
        <taxon>Dikarya</taxon>
        <taxon>Basidiomycota</taxon>
        <taxon>Agaricomycotina</taxon>
        <taxon>Agaricomycetes</taxon>
        <taxon>Agaricomycetidae</taxon>
        <taxon>Boletales</taxon>
        <taxon>Suillineae</taxon>
        <taxon>Rhizopogonaceae</taxon>
        <taxon>Rhizopogon</taxon>
    </lineage>
</organism>